<proteinExistence type="predicted"/>
<name>A0A1H4G150_ALKAM</name>
<evidence type="ECO:0008006" key="4">
    <source>
        <dbReference type="Google" id="ProtNLM"/>
    </source>
</evidence>
<reference evidence="2 3" key="1">
    <citation type="submission" date="2016-10" db="EMBL/GenBank/DDBJ databases">
        <authorList>
            <person name="de Groot N.N."/>
        </authorList>
    </citation>
    <scope>NUCLEOTIDE SEQUENCE [LARGE SCALE GENOMIC DNA]</scope>
    <source>
        <strain evidence="2 3">CGMCC 1.3430</strain>
    </source>
</reference>
<keyword evidence="3" id="KW-1185">Reference proteome</keyword>
<dbReference type="STRING" id="152573.SAMN04488051_1164"/>
<keyword evidence="1" id="KW-0732">Signal</keyword>
<organism evidence="2 3">
    <name type="scientific">Alkalimonas amylolytica</name>
    <dbReference type="NCBI Taxonomy" id="152573"/>
    <lineage>
        <taxon>Bacteria</taxon>
        <taxon>Pseudomonadati</taxon>
        <taxon>Pseudomonadota</taxon>
        <taxon>Gammaproteobacteria</taxon>
        <taxon>Alkalimonas</taxon>
    </lineage>
</organism>
<dbReference type="EMBL" id="FNRM01000016">
    <property type="protein sequence ID" value="SEB03356.1"/>
    <property type="molecule type" value="Genomic_DNA"/>
</dbReference>
<sequence>MRVITLCFTMLLSCAVTANQYVFETWVENMTQCALKFDAEPNIHWDGKSELPISFQQVQAIFSSWAESNLVAGEAAHVTSYELASVAADGLAMNHWVFKIKYVVFENNVPSASFNRKVALNLSGQIIEADCGI</sequence>
<dbReference type="AlphaFoldDB" id="A0A1H4G150"/>
<feature type="signal peptide" evidence="1">
    <location>
        <begin position="1"/>
        <end position="18"/>
    </location>
</feature>
<evidence type="ECO:0000313" key="3">
    <source>
        <dbReference type="Proteomes" id="UP000198773"/>
    </source>
</evidence>
<dbReference type="RefSeq" id="WP_139243755.1">
    <property type="nucleotide sequence ID" value="NZ_FNRM01000016.1"/>
</dbReference>
<evidence type="ECO:0000256" key="1">
    <source>
        <dbReference type="SAM" id="SignalP"/>
    </source>
</evidence>
<dbReference type="Proteomes" id="UP000198773">
    <property type="component" value="Unassembled WGS sequence"/>
</dbReference>
<protein>
    <recommendedName>
        <fullName evidence="4">SnoaL-like domain-containing protein</fullName>
    </recommendedName>
</protein>
<dbReference type="OrthoDB" id="6401520at2"/>
<feature type="chain" id="PRO_5011633503" description="SnoaL-like domain-containing protein" evidence="1">
    <location>
        <begin position="19"/>
        <end position="133"/>
    </location>
</feature>
<gene>
    <name evidence="2" type="ORF">SAMN04488051_1164</name>
</gene>
<evidence type="ECO:0000313" key="2">
    <source>
        <dbReference type="EMBL" id="SEB03356.1"/>
    </source>
</evidence>
<accession>A0A1H4G150</accession>